<dbReference type="EMBL" id="SZZP01000027">
    <property type="protein sequence ID" value="TKV74152.1"/>
    <property type="molecule type" value="Genomic_DNA"/>
</dbReference>
<organism evidence="2 3">
    <name type="scientific">Bradyrhizobium elkanii</name>
    <dbReference type="NCBI Taxonomy" id="29448"/>
    <lineage>
        <taxon>Bacteria</taxon>
        <taxon>Pseudomonadati</taxon>
        <taxon>Pseudomonadota</taxon>
        <taxon>Alphaproteobacteria</taxon>
        <taxon>Hyphomicrobiales</taxon>
        <taxon>Nitrobacteraceae</taxon>
        <taxon>Bradyrhizobium</taxon>
    </lineage>
</organism>
<reference evidence="2 3" key="1">
    <citation type="submission" date="2019-05" db="EMBL/GenBank/DDBJ databases">
        <title>Draft Genome of Bradyrhizobium elkanii strain SEMIA 938, Used in Commercial Inoculants for Lupinus spp. in Brazil.</title>
        <authorList>
            <person name="Hungria M."/>
            <person name="Delamuta J.R.M."/>
            <person name="Ribeiro R.A."/>
            <person name="Nogueira M.A."/>
        </authorList>
    </citation>
    <scope>NUCLEOTIDE SEQUENCE [LARGE SCALE GENOMIC DNA]</scope>
    <source>
        <strain evidence="2 3">Semia 938</strain>
    </source>
</reference>
<evidence type="ECO:0000259" key="1">
    <source>
        <dbReference type="Pfam" id="PF21315"/>
    </source>
</evidence>
<evidence type="ECO:0000313" key="2">
    <source>
        <dbReference type="EMBL" id="TKV74152.1"/>
    </source>
</evidence>
<feature type="domain" description="Fanconi-associated nuclease 1-like winged-helix" evidence="1">
    <location>
        <begin position="9"/>
        <end position="66"/>
    </location>
</feature>
<dbReference type="InterPro" id="IPR049125">
    <property type="entry name" value="FAN1-like_WH"/>
</dbReference>
<dbReference type="RefSeq" id="WP_137482941.1">
    <property type="nucleotide sequence ID" value="NZ_SZZP01000027.1"/>
</dbReference>
<comment type="caution">
    <text evidence="2">The sequence shown here is derived from an EMBL/GenBank/DDBJ whole genome shotgun (WGS) entry which is preliminary data.</text>
</comment>
<evidence type="ECO:0000313" key="3">
    <source>
        <dbReference type="Proteomes" id="UP000305095"/>
    </source>
</evidence>
<accession>A0A4U6RL78</accession>
<proteinExistence type="predicted"/>
<dbReference type="Pfam" id="PF21315">
    <property type="entry name" value="FAN1_HTH"/>
    <property type="match status" value="1"/>
</dbReference>
<gene>
    <name evidence="2" type="ORF">FDV58_33685</name>
</gene>
<dbReference type="Proteomes" id="UP000305095">
    <property type="component" value="Unassembled WGS sequence"/>
</dbReference>
<protein>
    <recommendedName>
        <fullName evidence="1">Fanconi-associated nuclease 1-like winged-helix domain-containing protein</fullName>
    </recommendedName>
</protein>
<dbReference type="AlphaFoldDB" id="A0A4U6RL78"/>
<sequence length="77" mass="9104">MTRPVLPTYYYRDHFVEMLQFAERTYGEILTEKHRAFVACFRGLSHDAQCLLIRMVNRRGAIFNREARGRRAIASPK</sequence>
<name>A0A4U6RL78_BRAEL</name>